<reference evidence="2 3" key="1">
    <citation type="submission" date="2024-04" db="EMBL/GenBank/DDBJ databases">
        <title>Flavobacterium sp. DGU11 16S ribosomal RNA gene Genome sequencing and assembly.</title>
        <authorList>
            <person name="Park S."/>
        </authorList>
    </citation>
    <scope>NUCLEOTIDE SEQUENCE [LARGE SCALE GENOMIC DNA]</scope>
    <source>
        <strain evidence="2 3">DGU11</strain>
    </source>
</reference>
<evidence type="ECO:0008006" key="4">
    <source>
        <dbReference type="Google" id="ProtNLM"/>
    </source>
</evidence>
<accession>A0ABU9I0E3</accession>
<proteinExistence type="predicted"/>
<evidence type="ECO:0000313" key="2">
    <source>
        <dbReference type="EMBL" id="MEL1245896.1"/>
    </source>
</evidence>
<comment type="caution">
    <text evidence="2">The sequence shown here is derived from an EMBL/GenBank/DDBJ whole genome shotgun (WGS) entry which is preliminary data.</text>
</comment>
<keyword evidence="1" id="KW-0802">TPR repeat</keyword>
<dbReference type="InterPro" id="IPR011990">
    <property type="entry name" value="TPR-like_helical_dom_sf"/>
</dbReference>
<dbReference type="InterPro" id="IPR019734">
    <property type="entry name" value="TPR_rpt"/>
</dbReference>
<evidence type="ECO:0000256" key="1">
    <source>
        <dbReference type="PROSITE-ProRule" id="PRU00339"/>
    </source>
</evidence>
<dbReference type="Pfam" id="PF13181">
    <property type="entry name" value="TPR_8"/>
    <property type="match status" value="1"/>
</dbReference>
<dbReference type="Gene3D" id="1.25.40.10">
    <property type="entry name" value="Tetratricopeptide repeat domain"/>
    <property type="match status" value="1"/>
</dbReference>
<feature type="repeat" description="TPR" evidence="1">
    <location>
        <begin position="34"/>
        <end position="67"/>
    </location>
</feature>
<dbReference type="PROSITE" id="PS50005">
    <property type="entry name" value="TPR"/>
    <property type="match status" value="1"/>
</dbReference>
<evidence type="ECO:0000313" key="3">
    <source>
        <dbReference type="Proteomes" id="UP001464555"/>
    </source>
</evidence>
<sequence>MIAQIYSEQKESDKALEAFYAAKLKISKKSASYINALFNIGLLESLKGNFDKAEPAFIELIQLDPTDYHSYAKLIQIYYHRKEYDKAKPYRDKLYDAHKKGELKDNMKDMFCFDQFKWNGYLVQVFERYQNGSNNGDIYNKHLFYVIDNKDDIVLRVQTEYSPISVELGGAEYLLCANKGMTHYNPGIGFKGDMKYDDLKANAIKLFEMYMK</sequence>
<protein>
    <recommendedName>
        <fullName evidence="4">Tetratricopeptide repeat-containing protein</fullName>
    </recommendedName>
</protein>
<dbReference type="EMBL" id="JBBYHR010000010">
    <property type="protein sequence ID" value="MEL1245896.1"/>
    <property type="molecule type" value="Genomic_DNA"/>
</dbReference>
<gene>
    <name evidence="2" type="ORF">AAEO56_16600</name>
</gene>
<dbReference type="RefSeq" id="WP_341698193.1">
    <property type="nucleotide sequence ID" value="NZ_JBBYHR010000010.1"/>
</dbReference>
<keyword evidence="3" id="KW-1185">Reference proteome</keyword>
<dbReference type="SMART" id="SM00028">
    <property type="entry name" value="TPR"/>
    <property type="match status" value="1"/>
</dbReference>
<dbReference type="Proteomes" id="UP001464555">
    <property type="component" value="Unassembled WGS sequence"/>
</dbReference>
<name>A0ABU9I0E3_9FLAO</name>
<dbReference type="SUPFAM" id="SSF48452">
    <property type="entry name" value="TPR-like"/>
    <property type="match status" value="1"/>
</dbReference>
<organism evidence="2 3">
    <name type="scientific">Flavobacterium arundinis</name>
    <dbReference type="NCBI Taxonomy" id="3139143"/>
    <lineage>
        <taxon>Bacteria</taxon>
        <taxon>Pseudomonadati</taxon>
        <taxon>Bacteroidota</taxon>
        <taxon>Flavobacteriia</taxon>
        <taxon>Flavobacteriales</taxon>
        <taxon>Flavobacteriaceae</taxon>
        <taxon>Flavobacterium</taxon>
    </lineage>
</organism>